<dbReference type="GO" id="GO:0005245">
    <property type="term" value="F:voltage-gated calcium channel activity"/>
    <property type="evidence" value="ECO:0007669"/>
    <property type="project" value="TreeGrafter"/>
</dbReference>
<evidence type="ECO:0000313" key="9">
    <source>
        <dbReference type="EMBL" id="VDN20963.1"/>
    </source>
</evidence>
<keyword evidence="5" id="KW-1133">Transmembrane helix</keyword>
<evidence type="ECO:0000256" key="4">
    <source>
        <dbReference type="ARBA" id="ARBA00022837"/>
    </source>
</evidence>
<keyword evidence="10" id="KW-1185">Reference proteome</keyword>
<gene>
    <name evidence="9" type="ORF">GPUH_LOCUS12739</name>
</gene>
<dbReference type="SUPFAM" id="SSF53300">
    <property type="entry name" value="vWA-like"/>
    <property type="match status" value="1"/>
</dbReference>
<keyword evidence="7" id="KW-0325">Glycoprotein</keyword>
<evidence type="ECO:0000313" key="10">
    <source>
        <dbReference type="Proteomes" id="UP000271098"/>
    </source>
</evidence>
<protein>
    <submittedName>
        <fullName evidence="11">VWA_N domain-containing protein</fullName>
    </submittedName>
</protein>
<accession>A0A183DVJ8</accession>
<reference evidence="11" key="1">
    <citation type="submission" date="2016-06" db="UniProtKB">
        <authorList>
            <consortium name="WormBaseParasite"/>
        </authorList>
    </citation>
    <scope>IDENTIFICATION</scope>
</reference>
<reference evidence="9 10" key="2">
    <citation type="submission" date="2018-11" db="EMBL/GenBank/DDBJ databases">
        <authorList>
            <consortium name="Pathogen Informatics"/>
        </authorList>
    </citation>
    <scope>NUCLEOTIDE SEQUENCE [LARGE SCALE GENOMIC DNA]</scope>
</reference>
<keyword evidence="2" id="KW-0812">Transmembrane</keyword>
<dbReference type="InterPro" id="IPR036465">
    <property type="entry name" value="vWFA_dom_sf"/>
</dbReference>
<evidence type="ECO:0000256" key="2">
    <source>
        <dbReference type="ARBA" id="ARBA00022692"/>
    </source>
</evidence>
<dbReference type="Gene3D" id="3.40.50.410">
    <property type="entry name" value="von Willebrand factor, type A domain"/>
    <property type="match status" value="1"/>
</dbReference>
<dbReference type="PANTHER" id="PTHR10166">
    <property type="entry name" value="VOLTAGE-DEPENDENT CALCIUM CHANNEL SUBUNIT ALPHA-2/DELTA-RELATED"/>
    <property type="match status" value="1"/>
</dbReference>
<keyword evidence="3" id="KW-0732">Signal</keyword>
<dbReference type="WBParaSite" id="GPUH_0001275301-mRNA-1">
    <property type="protein sequence ID" value="GPUH_0001275301-mRNA-1"/>
    <property type="gene ID" value="GPUH_0001275301"/>
</dbReference>
<dbReference type="PANTHER" id="PTHR10166:SF65">
    <property type="entry name" value="VWFA DOMAIN-CONTAINING PROTEIN"/>
    <property type="match status" value="1"/>
</dbReference>
<sequence>MCKSIPISLLTSDMSSSCSKNAERAARSQLYSREYNLDDASCSEVIDRMNEVDLKMYSGAQTTQNRSGIHVTVEAYRCENSVLRDFEWTSSPLIEQVFLENIKNDATVAAQYIGTTSGLTRLFPMKKWIIDPEPITIDLFDPRFRPWFVNAQSAPKDVLFLIDMSGSVKGQTVHLIRMTVLHILATLSPNDYINAIWFNSRQVPVLRGCFDGFIPAMTRNKRNEVNFTDAWNETWVASSGGHKLIMLFTDGSENRGPSAVESRRNELDKDTV</sequence>
<dbReference type="EMBL" id="UYRT01079567">
    <property type="protein sequence ID" value="VDN20963.1"/>
    <property type="molecule type" value="Genomic_DNA"/>
</dbReference>
<evidence type="ECO:0000256" key="1">
    <source>
        <dbReference type="ARBA" id="ARBA00004479"/>
    </source>
</evidence>
<comment type="subcellular location">
    <subcellularLocation>
        <location evidence="1">Membrane</location>
        <topology evidence="1">Single-pass type I membrane protein</topology>
    </subcellularLocation>
</comment>
<evidence type="ECO:0000256" key="7">
    <source>
        <dbReference type="ARBA" id="ARBA00023180"/>
    </source>
</evidence>
<proteinExistence type="predicted"/>
<evidence type="ECO:0000256" key="5">
    <source>
        <dbReference type="ARBA" id="ARBA00022989"/>
    </source>
</evidence>
<evidence type="ECO:0000259" key="8">
    <source>
        <dbReference type="Pfam" id="PF08399"/>
    </source>
</evidence>
<organism evidence="11">
    <name type="scientific">Gongylonema pulchrum</name>
    <dbReference type="NCBI Taxonomy" id="637853"/>
    <lineage>
        <taxon>Eukaryota</taxon>
        <taxon>Metazoa</taxon>
        <taxon>Ecdysozoa</taxon>
        <taxon>Nematoda</taxon>
        <taxon>Chromadorea</taxon>
        <taxon>Rhabditida</taxon>
        <taxon>Spirurina</taxon>
        <taxon>Spiruromorpha</taxon>
        <taxon>Spiruroidea</taxon>
        <taxon>Gongylonematidae</taxon>
        <taxon>Gongylonema</taxon>
    </lineage>
</organism>
<dbReference type="AlphaFoldDB" id="A0A183DVJ8"/>
<dbReference type="Pfam" id="PF08399">
    <property type="entry name" value="VWA_N"/>
    <property type="match status" value="1"/>
</dbReference>
<keyword evidence="6" id="KW-0472">Membrane</keyword>
<dbReference type="InterPro" id="IPR051173">
    <property type="entry name" value="Ca_channel_alpha-2/delta"/>
</dbReference>
<dbReference type="GO" id="GO:0005891">
    <property type="term" value="C:voltage-gated calcium channel complex"/>
    <property type="evidence" value="ECO:0007669"/>
    <property type="project" value="TreeGrafter"/>
</dbReference>
<dbReference type="InterPro" id="IPR013608">
    <property type="entry name" value="VWA_N"/>
</dbReference>
<evidence type="ECO:0000256" key="3">
    <source>
        <dbReference type="ARBA" id="ARBA00022729"/>
    </source>
</evidence>
<feature type="domain" description="VWA N-terminal" evidence="8">
    <location>
        <begin position="45"/>
        <end position="128"/>
    </location>
</feature>
<name>A0A183DVJ8_9BILA</name>
<evidence type="ECO:0000256" key="6">
    <source>
        <dbReference type="ARBA" id="ARBA00023136"/>
    </source>
</evidence>
<evidence type="ECO:0000313" key="11">
    <source>
        <dbReference type="WBParaSite" id="GPUH_0001275301-mRNA-1"/>
    </source>
</evidence>
<keyword evidence="4" id="KW-0106">Calcium</keyword>
<dbReference type="OrthoDB" id="5792707at2759"/>
<dbReference type="Proteomes" id="UP000271098">
    <property type="component" value="Unassembled WGS sequence"/>
</dbReference>